<proteinExistence type="predicted"/>
<keyword evidence="2" id="KW-0808">Transferase</keyword>
<sequence>MRLIQQAAIHFLCMLFLCVPALLKAEELLPRHITPAAVKSIKRGLDYLAKQQTAGGSFQTTQDGSTYPVSMTSLAGIAFLANGNTTSRGPYADQVRKATEYVLSQAQDSGLIAAGSENGRPMYGHGFSLLFLSSVFGMETDAKVRARIAKVVKDGIQLTSSGQSHLGGWIYTPGGGDEGSVTVTQMQGLRAAHNAGFTVPKGTIQNAVRYLELCQTPEGGIRYSYHSGNDTRLPISAAAITCLYSAGEYESPLAEECMEYVYGQFKNRKNGFQSGHYFYLNLYAAQAFYQAGDEYWNAYFPGQRDSLVKSQVSNGSWNGDGVGPIFGTSVALIVMQLPYKYLPIYQR</sequence>
<dbReference type="EMBL" id="CP037422">
    <property type="protein sequence ID" value="QDU11227.1"/>
    <property type="molecule type" value="Genomic_DNA"/>
</dbReference>
<dbReference type="CDD" id="cd00688">
    <property type="entry name" value="ISOPREN_C2_like"/>
    <property type="match status" value="1"/>
</dbReference>
<dbReference type="RefSeq" id="WP_144985920.1">
    <property type="nucleotide sequence ID" value="NZ_CP037422.1"/>
</dbReference>
<dbReference type="OrthoDB" id="265313at2"/>
<dbReference type="KEGG" id="gaw:V144x_30700"/>
<accession>A0A517X138</accession>
<dbReference type="Proteomes" id="UP000318704">
    <property type="component" value="Chromosome"/>
</dbReference>
<evidence type="ECO:0000313" key="2">
    <source>
        <dbReference type="EMBL" id="QDU11227.1"/>
    </source>
</evidence>
<name>A0A517X138_9PLAN</name>
<dbReference type="GO" id="GO:0016740">
    <property type="term" value="F:transferase activity"/>
    <property type="evidence" value="ECO:0007669"/>
    <property type="project" value="UniProtKB-KW"/>
</dbReference>
<dbReference type="AlphaFoldDB" id="A0A517X138"/>
<organism evidence="2 3">
    <name type="scientific">Gimesia aquarii</name>
    <dbReference type="NCBI Taxonomy" id="2527964"/>
    <lineage>
        <taxon>Bacteria</taxon>
        <taxon>Pseudomonadati</taxon>
        <taxon>Planctomycetota</taxon>
        <taxon>Planctomycetia</taxon>
        <taxon>Planctomycetales</taxon>
        <taxon>Planctomycetaceae</taxon>
        <taxon>Gimesia</taxon>
    </lineage>
</organism>
<gene>
    <name evidence="1" type="ORF">V144x_30700</name>
    <name evidence="2" type="ORF">V202x_46460</name>
</gene>
<accession>A0A517VX59</accession>
<dbReference type="EMBL" id="CP037920">
    <property type="protein sequence ID" value="QDT97591.1"/>
    <property type="molecule type" value="Genomic_DNA"/>
</dbReference>
<evidence type="ECO:0000313" key="1">
    <source>
        <dbReference type="EMBL" id="QDT97591.1"/>
    </source>
</evidence>
<reference evidence="3 4" key="1">
    <citation type="submission" date="2019-03" db="EMBL/GenBank/DDBJ databases">
        <title>Deep-cultivation of Planctomycetes and their phenomic and genomic characterization uncovers novel biology.</title>
        <authorList>
            <person name="Wiegand S."/>
            <person name="Jogler M."/>
            <person name="Boedeker C."/>
            <person name="Pinto D."/>
            <person name="Vollmers J."/>
            <person name="Rivas-Marin E."/>
            <person name="Kohn T."/>
            <person name="Peeters S.H."/>
            <person name="Heuer A."/>
            <person name="Rast P."/>
            <person name="Oberbeckmann S."/>
            <person name="Bunk B."/>
            <person name="Jeske O."/>
            <person name="Meyerdierks A."/>
            <person name="Storesund J.E."/>
            <person name="Kallscheuer N."/>
            <person name="Luecker S."/>
            <person name="Lage O.M."/>
            <person name="Pohl T."/>
            <person name="Merkel B.J."/>
            <person name="Hornburger P."/>
            <person name="Mueller R.-W."/>
            <person name="Bruemmer F."/>
            <person name="Labrenz M."/>
            <person name="Spormann A.M."/>
            <person name="Op den Camp H."/>
            <person name="Overmann J."/>
            <person name="Amann R."/>
            <person name="Jetten M.S.M."/>
            <person name="Mascher T."/>
            <person name="Medema M.H."/>
            <person name="Devos D.P."/>
            <person name="Kaster A.-K."/>
            <person name="Ovreas L."/>
            <person name="Rohde M."/>
            <person name="Galperin M.Y."/>
            <person name="Jogler C."/>
        </authorList>
    </citation>
    <scope>NUCLEOTIDE SEQUENCE [LARGE SCALE GENOMIC DNA]</scope>
    <source>
        <strain evidence="1 4">V144</strain>
        <strain evidence="2 3">V202</strain>
    </source>
</reference>
<protein>
    <submittedName>
        <fullName evidence="2">Prenyltransferase and squalene oxidase repeat protein</fullName>
    </submittedName>
</protein>
<dbReference type="Proteomes" id="UP000318384">
    <property type="component" value="Chromosome"/>
</dbReference>
<dbReference type="SUPFAM" id="SSF48239">
    <property type="entry name" value="Terpenoid cyclases/Protein prenyltransferases"/>
    <property type="match status" value="1"/>
</dbReference>
<dbReference type="Gene3D" id="1.50.10.20">
    <property type="match status" value="2"/>
</dbReference>
<evidence type="ECO:0000313" key="4">
    <source>
        <dbReference type="Proteomes" id="UP000318704"/>
    </source>
</evidence>
<dbReference type="InterPro" id="IPR008930">
    <property type="entry name" value="Terpenoid_cyclase/PrenylTrfase"/>
</dbReference>
<keyword evidence="3" id="KW-1185">Reference proteome</keyword>
<evidence type="ECO:0000313" key="3">
    <source>
        <dbReference type="Proteomes" id="UP000318384"/>
    </source>
</evidence>